<name>A0A0Q4AZ33_9BACT</name>
<feature type="transmembrane region" description="Helical" evidence="1">
    <location>
        <begin position="26"/>
        <end position="50"/>
    </location>
</feature>
<evidence type="ECO:0000313" key="3">
    <source>
        <dbReference type="Proteomes" id="UP000054172"/>
    </source>
</evidence>
<gene>
    <name evidence="2" type="ORF">AL399_08945</name>
</gene>
<dbReference type="EMBL" id="LIIK01000064">
    <property type="protein sequence ID" value="KQM08143.1"/>
    <property type="molecule type" value="Genomic_DNA"/>
</dbReference>
<evidence type="ECO:0000313" key="2">
    <source>
        <dbReference type="EMBL" id="KQM08143.1"/>
    </source>
</evidence>
<reference evidence="2" key="1">
    <citation type="submission" date="2015-08" db="EMBL/GenBank/DDBJ databases">
        <title>Candidatus Bacteriodes Periocalifornicus.</title>
        <authorList>
            <person name="McLean J.S."/>
            <person name="Kelley S."/>
        </authorList>
    </citation>
    <scope>NUCLEOTIDE SEQUENCE [LARGE SCALE GENOMIC DNA]</scope>
    <source>
        <strain evidence="2">12B</strain>
    </source>
</reference>
<keyword evidence="3" id="KW-1185">Reference proteome</keyword>
<keyword evidence="1" id="KW-0812">Transmembrane</keyword>
<dbReference type="Proteomes" id="UP000054172">
    <property type="component" value="Unassembled WGS sequence"/>
</dbReference>
<keyword evidence="1" id="KW-0472">Membrane</keyword>
<sequence length="90" mass="10029">MEGLNSNELQQLQKQYENRPMTVGDWVGSILLLLIPIANIVLLFVWAFGGNAPLSKRNWAKAHLLILAVVFGLYIVIFAAAFMIGLSSLW</sequence>
<comment type="caution">
    <text evidence="2">The sequence shown here is derived from an EMBL/GenBank/DDBJ whole genome shotgun (WGS) entry which is preliminary data.</text>
</comment>
<dbReference type="PATRIC" id="fig|1702214.3.peg.523"/>
<dbReference type="AlphaFoldDB" id="A0A0Q4AZ33"/>
<proteinExistence type="predicted"/>
<protein>
    <submittedName>
        <fullName evidence="2">Uncharacterized protein</fullName>
    </submittedName>
</protein>
<keyword evidence="1" id="KW-1133">Transmembrane helix</keyword>
<dbReference type="STRING" id="1702214.AL399_08945"/>
<feature type="transmembrane region" description="Helical" evidence="1">
    <location>
        <begin position="62"/>
        <end position="86"/>
    </location>
</feature>
<evidence type="ECO:0000256" key="1">
    <source>
        <dbReference type="SAM" id="Phobius"/>
    </source>
</evidence>
<accession>A0A0Q4AZ33</accession>
<organism evidence="2 3">
    <name type="scientific">Candidatus [Bacteroides] periocalifornicus</name>
    <dbReference type="NCBI Taxonomy" id="1702214"/>
    <lineage>
        <taxon>Bacteria</taxon>
        <taxon>Pseudomonadati</taxon>
        <taxon>Bacteroidota</taxon>
    </lineage>
</organism>